<evidence type="ECO:0000256" key="3">
    <source>
        <dbReference type="ARBA" id="ARBA00022588"/>
    </source>
</evidence>
<keyword evidence="3" id="KW-0391">Immunity</keyword>
<evidence type="ECO:0000259" key="7">
    <source>
        <dbReference type="PROSITE" id="PS01178"/>
    </source>
</evidence>
<feature type="domain" description="Anaphylatoxin-like" evidence="7">
    <location>
        <begin position="25"/>
        <end position="59"/>
    </location>
</feature>
<evidence type="ECO:0000313" key="9">
    <source>
        <dbReference type="Proteomes" id="UP000694422"/>
    </source>
</evidence>
<reference evidence="8" key="2">
    <citation type="submission" date="2025-09" db="UniProtKB">
        <authorList>
            <consortium name="Ensembl"/>
        </authorList>
    </citation>
    <scope>IDENTIFICATION</scope>
</reference>
<dbReference type="AlphaFoldDB" id="A0A8C9URY5"/>
<dbReference type="CDD" id="cd00017">
    <property type="entry name" value="ANATO"/>
    <property type="match status" value="1"/>
</dbReference>
<keyword evidence="3" id="KW-0399">Innate immunity</keyword>
<keyword evidence="6" id="KW-0395">Inflammatory response</keyword>
<reference evidence="8" key="1">
    <citation type="submission" date="2025-08" db="UniProtKB">
        <authorList>
            <consortium name="Ensembl"/>
        </authorList>
    </citation>
    <scope>IDENTIFICATION</scope>
</reference>
<dbReference type="Gene3D" id="1.20.91.20">
    <property type="entry name" value="Anaphylotoxins (complement system)"/>
    <property type="match status" value="1"/>
</dbReference>
<evidence type="ECO:0000313" key="8">
    <source>
        <dbReference type="Ensembl" id="ENSSDAP00000016394.1"/>
    </source>
</evidence>
<dbReference type="GO" id="GO:0006954">
    <property type="term" value="P:inflammatory response"/>
    <property type="evidence" value="ECO:0007669"/>
    <property type="project" value="UniProtKB-KW"/>
</dbReference>
<dbReference type="PROSITE" id="PS01177">
    <property type="entry name" value="ANAPHYLATOXIN_1"/>
    <property type="match status" value="1"/>
</dbReference>
<organism evidence="8 9">
    <name type="scientific">Spermophilus dauricus</name>
    <name type="common">Daurian ground squirrel</name>
    <dbReference type="NCBI Taxonomy" id="99837"/>
    <lineage>
        <taxon>Eukaryota</taxon>
        <taxon>Metazoa</taxon>
        <taxon>Chordata</taxon>
        <taxon>Craniata</taxon>
        <taxon>Vertebrata</taxon>
        <taxon>Euteleostomi</taxon>
        <taxon>Mammalia</taxon>
        <taxon>Eutheria</taxon>
        <taxon>Euarchontoglires</taxon>
        <taxon>Glires</taxon>
        <taxon>Rodentia</taxon>
        <taxon>Sciuromorpha</taxon>
        <taxon>Sciuridae</taxon>
        <taxon>Xerinae</taxon>
        <taxon>Marmotini</taxon>
        <taxon>Spermophilus</taxon>
    </lineage>
</organism>
<evidence type="ECO:0000256" key="1">
    <source>
        <dbReference type="ARBA" id="ARBA00004613"/>
    </source>
</evidence>
<dbReference type="PROSITE" id="PS01178">
    <property type="entry name" value="ANAPHYLATOXIN_2"/>
    <property type="match status" value="1"/>
</dbReference>
<accession>A0A8C9URY5</accession>
<keyword evidence="9" id="KW-1185">Reference proteome</keyword>
<dbReference type="GO" id="GO:0045087">
    <property type="term" value="P:innate immune response"/>
    <property type="evidence" value="ECO:0007669"/>
    <property type="project" value="UniProtKB-KW"/>
</dbReference>
<dbReference type="Proteomes" id="UP000694422">
    <property type="component" value="Unplaced"/>
</dbReference>
<dbReference type="GO" id="GO:0006958">
    <property type="term" value="P:complement activation, classical pathway"/>
    <property type="evidence" value="ECO:0007669"/>
    <property type="project" value="UniProtKB-KW"/>
</dbReference>
<dbReference type="Ensembl" id="ENSSDAT00000018620.1">
    <property type="protein sequence ID" value="ENSSDAP00000016394.1"/>
    <property type="gene ID" value="ENSSDAG00000014831.1"/>
</dbReference>
<dbReference type="PRINTS" id="PR00004">
    <property type="entry name" value="ANAPHYLATOXN"/>
</dbReference>
<keyword evidence="5" id="KW-1015">Disulfide bond</keyword>
<protein>
    <recommendedName>
        <fullName evidence="7">Anaphylatoxin-like domain-containing protein</fullName>
    </recommendedName>
</protein>
<dbReference type="InterPro" id="IPR001840">
    <property type="entry name" value="Anaphylatoxn_comp_syst_dom"/>
</dbReference>
<sequence length="90" mass="10172">SLEKQVEESSPLGAAKYKHPVPRKCCCDGAYRNDEETCEQRATRITRGPACVRAFKECCIIANQYRANTSHKKILLLGKSKYGIFYKNSV</sequence>
<keyword evidence="2" id="KW-0964">Secreted</keyword>
<keyword evidence="4" id="KW-0180">Complement pathway</keyword>
<comment type="subcellular location">
    <subcellularLocation>
        <location evidence="1">Secreted</location>
    </subcellularLocation>
</comment>
<proteinExistence type="predicted"/>
<dbReference type="GO" id="GO:0005615">
    <property type="term" value="C:extracellular space"/>
    <property type="evidence" value="ECO:0007669"/>
    <property type="project" value="UniProtKB-ARBA"/>
</dbReference>
<evidence type="ECO:0000256" key="5">
    <source>
        <dbReference type="ARBA" id="ARBA00023157"/>
    </source>
</evidence>
<evidence type="ECO:0000256" key="4">
    <source>
        <dbReference type="ARBA" id="ARBA00022875"/>
    </source>
</evidence>
<evidence type="ECO:0000256" key="6">
    <source>
        <dbReference type="ARBA" id="ARBA00023198"/>
    </source>
</evidence>
<name>A0A8C9URY5_SPEDA</name>
<dbReference type="SMART" id="SM00104">
    <property type="entry name" value="ANATO"/>
    <property type="match status" value="1"/>
</dbReference>
<dbReference type="Pfam" id="PF01821">
    <property type="entry name" value="ANATO"/>
    <property type="match status" value="1"/>
</dbReference>
<dbReference type="InterPro" id="IPR000020">
    <property type="entry name" value="Anaphylatoxin/fibulin"/>
</dbReference>
<evidence type="ECO:0000256" key="2">
    <source>
        <dbReference type="ARBA" id="ARBA00022525"/>
    </source>
</evidence>
<dbReference type="SUPFAM" id="SSF47686">
    <property type="entry name" value="Anaphylotoxins (complement system)"/>
    <property type="match status" value="1"/>
</dbReference>
<dbReference type="InterPro" id="IPR018081">
    <property type="entry name" value="Anaphylatoxin_comp_syst"/>
</dbReference>